<dbReference type="AlphaFoldDB" id="F4WMX3"/>
<evidence type="ECO:0000256" key="1">
    <source>
        <dbReference type="SAM" id="MobiDB-lite"/>
    </source>
</evidence>
<dbReference type="EMBL" id="GL888223">
    <property type="protein sequence ID" value="EGI64443.1"/>
    <property type="molecule type" value="Genomic_DNA"/>
</dbReference>
<sequence>MNREYLDKLTLKELQEECIRYKLVSKDRKSPCIDVIMSHFECHSEHSLIELGISSNSLTSNNPSLLTARANVPTNNTSSRTGERCSPSQRRSQIDQLTESIRLVMVIYTTPAAATAHQSTSKWSILSKAVQSKTYINSLAFIGVPKSVQSLYFRINKSGIKIPKYENTYRLEPCKPFKSEIVDMILIDVMQDYLIGLKYQSQVCMQICQKMSEEVREKICREFYDR</sequence>
<keyword evidence="3" id="KW-1185">Reference proteome</keyword>
<accession>F4WMX3</accession>
<name>F4WMX3_ACREC</name>
<proteinExistence type="predicted"/>
<reference evidence="2" key="1">
    <citation type="submission" date="2011-02" db="EMBL/GenBank/DDBJ databases">
        <title>The genome of the leaf-cutting ant Acromyrmex echinatior suggests key adaptations to social evolution and fungus farming.</title>
        <authorList>
            <person name="Nygaard S."/>
            <person name="Zhang G."/>
        </authorList>
    </citation>
    <scope>NUCLEOTIDE SEQUENCE</scope>
</reference>
<feature type="region of interest" description="Disordered" evidence="1">
    <location>
        <begin position="64"/>
        <end position="92"/>
    </location>
</feature>
<feature type="compositionally biased region" description="Polar residues" evidence="1">
    <location>
        <begin position="72"/>
        <end position="92"/>
    </location>
</feature>
<organism evidence="3">
    <name type="scientific">Acromyrmex echinatior</name>
    <name type="common">Panamanian leafcutter ant</name>
    <name type="synonym">Acromyrmex octospinosus echinatior</name>
    <dbReference type="NCBI Taxonomy" id="103372"/>
    <lineage>
        <taxon>Eukaryota</taxon>
        <taxon>Metazoa</taxon>
        <taxon>Ecdysozoa</taxon>
        <taxon>Arthropoda</taxon>
        <taxon>Hexapoda</taxon>
        <taxon>Insecta</taxon>
        <taxon>Pterygota</taxon>
        <taxon>Neoptera</taxon>
        <taxon>Endopterygota</taxon>
        <taxon>Hymenoptera</taxon>
        <taxon>Apocrita</taxon>
        <taxon>Aculeata</taxon>
        <taxon>Formicoidea</taxon>
        <taxon>Formicidae</taxon>
        <taxon>Myrmicinae</taxon>
        <taxon>Acromyrmex</taxon>
    </lineage>
</organism>
<evidence type="ECO:0000313" key="3">
    <source>
        <dbReference type="Proteomes" id="UP000007755"/>
    </source>
</evidence>
<dbReference type="InParanoid" id="F4WMX3"/>
<gene>
    <name evidence="2" type="ORF">G5I_07111</name>
</gene>
<evidence type="ECO:0000313" key="2">
    <source>
        <dbReference type="EMBL" id="EGI64443.1"/>
    </source>
</evidence>
<protein>
    <submittedName>
        <fullName evidence="2">Uncharacterized protein</fullName>
    </submittedName>
</protein>
<dbReference type="Proteomes" id="UP000007755">
    <property type="component" value="Unassembled WGS sequence"/>
</dbReference>